<sequence>MAGNLVNDSVHSSVFNVLLHRWQDLRYHCLYGLHGSVPGPLWCGAVRGGSGRPGR</sequence>
<accession>A0A8J5N7E6</accession>
<dbReference type="AlphaFoldDB" id="A0A8J5N7E6"/>
<comment type="caution">
    <text evidence="1">The sequence shown here is derived from an EMBL/GenBank/DDBJ whole genome shotgun (WGS) entry which is preliminary data.</text>
</comment>
<evidence type="ECO:0000313" key="1">
    <source>
        <dbReference type="EMBL" id="KAG7174008.1"/>
    </source>
</evidence>
<proteinExistence type="predicted"/>
<evidence type="ECO:0000313" key="2">
    <source>
        <dbReference type="Proteomes" id="UP000747542"/>
    </source>
</evidence>
<organism evidence="1 2">
    <name type="scientific">Homarus americanus</name>
    <name type="common">American lobster</name>
    <dbReference type="NCBI Taxonomy" id="6706"/>
    <lineage>
        <taxon>Eukaryota</taxon>
        <taxon>Metazoa</taxon>
        <taxon>Ecdysozoa</taxon>
        <taxon>Arthropoda</taxon>
        <taxon>Crustacea</taxon>
        <taxon>Multicrustacea</taxon>
        <taxon>Malacostraca</taxon>
        <taxon>Eumalacostraca</taxon>
        <taxon>Eucarida</taxon>
        <taxon>Decapoda</taxon>
        <taxon>Pleocyemata</taxon>
        <taxon>Astacidea</taxon>
        <taxon>Nephropoidea</taxon>
        <taxon>Nephropidae</taxon>
        <taxon>Homarus</taxon>
    </lineage>
</organism>
<dbReference type="Proteomes" id="UP000747542">
    <property type="component" value="Unassembled WGS sequence"/>
</dbReference>
<protein>
    <submittedName>
        <fullName evidence="1">Uncharacterized protein</fullName>
    </submittedName>
</protein>
<gene>
    <name evidence="1" type="ORF">Hamer_G029755</name>
</gene>
<keyword evidence="2" id="KW-1185">Reference proteome</keyword>
<reference evidence="1" key="1">
    <citation type="journal article" date="2021" name="Sci. Adv.">
        <title>The American lobster genome reveals insights on longevity, neural, and immune adaptations.</title>
        <authorList>
            <person name="Polinski J.M."/>
            <person name="Zimin A.V."/>
            <person name="Clark K.F."/>
            <person name="Kohn A.B."/>
            <person name="Sadowski N."/>
            <person name="Timp W."/>
            <person name="Ptitsyn A."/>
            <person name="Khanna P."/>
            <person name="Romanova D.Y."/>
            <person name="Williams P."/>
            <person name="Greenwood S.J."/>
            <person name="Moroz L.L."/>
            <person name="Walt D.R."/>
            <person name="Bodnar A.G."/>
        </authorList>
    </citation>
    <scope>NUCLEOTIDE SEQUENCE</scope>
    <source>
        <strain evidence="1">GMGI-L3</strain>
    </source>
</reference>
<name>A0A8J5N7E6_HOMAM</name>
<dbReference type="EMBL" id="JAHLQT010008230">
    <property type="protein sequence ID" value="KAG7174008.1"/>
    <property type="molecule type" value="Genomic_DNA"/>
</dbReference>